<proteinExistence type="predicted"/>
<evidence type="ECO:0000313" key="2">
    <source>
        <dbReference type="Proteomes" id="UP000543174"/>
    </source>
</evidence>
<protein>
    <submittedName>
        <fullName evidence="1">Uncharacterized protein</fullName>
    </submittedName>
</protein>
<sequence length="49" mass="5933">MYNFRVYTLRDGSKRIIKLKEGESFKEELQRAGIQEKQIFQMQLVEKPK</sequence>
<keyword evidence="2" id="KW-1185">Reference proteome</keyword>
<dbReference type="RefSeq" id="WP_170960154.1">
    <property type="nucleotide sequence ID" value="NZ_CP129008.1"/>
</dbReference>
<evidence type="ECO:0000313" key="1">
    <source>
        <dbReference type="EMBL" id="MBA9042216.1"/>
    </source>
</evidence>
<dbReference type="AlphaFoldDB" id="A0A7W3NG33"/>
<dbReference type="Proteomes" id="UP000543174">
    <property type="component" value="Unassembled WGS sequence"/>
</dbReference>
<gene>
    <name evidence="1" type="ORF">HNP21_005349</name>
</gene>
<accession>A0A7W3NG33</accession>
<dbReference type="EMBL" id="JACJHT010000009">
    <property type="protein sequence ID" value="MBA9042216.1"/>
    <property type="molecule type" value="Genomic_DNA"/>
</dbReference>
<reference evidence="1" key="1">
    <citation type="submission" date="2020-08" db="EMBL/GenBank/DDBJ databases">
        <title>Functional genomics of gut bacteria from endangered species of beetles.</title>
        <authorList>
            <person name="Carlos-Shanley C."/>
        </authorList>
    </citation>
    <scope>NUCLEOTIDE SEQUENCE [LARGE SCALE GENOMIC DNA]</scope>
    <source>
        <strain evidence="1">S00060</strain>
    </source>
</reference>
<comment type="caution">
    <text evidence="1">The sequence shown here is derived from an EMBL/GenBank/DDBJ whole genome shotgun (WGS) entry which is preliminary data.</text>
</comment>
<dbReference type="GeneID" id="64150006"/>
<name>A0A7W3NG33_PRIAR</name>
<organism evidence="1 2">
    <name type="scientific">Priestia aryabhattai</name>
    <name type="common">Bacillus aryabhattai</name>
    <dbReference type="NCBI Taxonomy" id="412384"/>
    <lineage>
        <taxon>Bacteria</taxon>
        <taxon>Bacillati</taxon>
        <taxon>Bacillota</taxon>
        <taxon>Bacilli</taxon>
        <taxon>Bacillales</taxon>
        <taxon>Bacillaceae</taxon>
        <taxon>Priestia</taxon>
    </lineage>
</organism>